<evidence type="ECO:0000256" key="3">
    <source>
        <dbReference type="ARBA" id="ARBA00022525"/>
    </source>
</evidence>
<accession>A0A251T0Y0</accession>
<dbReference type="Gramene" id="mRNA:HanXRQr2_Chr03g0115541">
    <property type="protein sequence ID" value="CDS:HanXRQr2_Chr03g0115541.1"/>
    <property type="gene ID" value="HanXRQr2_Chr03g0115541"/>
</dbReference>
<dbReference type="GO" id="GO:0005179">
    <property type="term" value="F:hormone activity"/>
    <property type="evidence" value="ECO:0007669"/>
    <property type="project" value="UniProtKB-KW"/>
</dbReference>
<evidence type="ECO:0000313" key="8">
    <source>
        <dbReference type="EMBL" id="KAF5814827.1"/>
    </source>
</evidence>
<feature type="chain" id="PRO_5041082272" evidence="7">
    <location>
        <begin position="27"/>
        <end position="121"/>
    </location>
</feature>
<feature type="signal peptide" evidence="7">
    <location>
        <begin position="1"/>
        <end position="26"/>
    </location>
</feature>
<dbReference type="InterPro" id="IPR008801">
    <property type="entry name" value="RALF"/>
</dbReference>
<evidence type="ECO:0000256" key="5">
    <source>
        <dbReference type="ARBA" id="ARBA00022729"/>
    </source>
</evidence>
<protein>
    <submittedName>
        <fullName evidence="8 9">Rapid ALkalinization Factor</fullName>
    </submittedName>
</protein>
<dbReference type="InParanoid" id="A0A251T0Y0"/>
<comment type="similarity">
    <text evidence="2">Belongs to the plant rapid alkalinization factor (RALF) family.</text>
</comment>
<keyword evidence="6" id="KW-1015">Disulfide bond</keyword>
<keyword evidence="4" id="KW-0372">Hormone</keyword>
<dbReference type="PANTHER" id="PTHR33136">
    <property type="entry name" value="RAPID ALKALINIZATION FACTOR-LIKE"/>
    <property type="match status" value="1"/>
</dbReference>
<dbReference type="AlphaFoldDB" id="A0A251T0Y0"/>
<evidence type="ECO:0000256" key="6">
    <source>
        <dbReference type="ARBA" id="ARBA00023157"/>
    </source>
</evidence>
<sequence length="121" mass="13603">MSKMTNGIMFLIIWAMMFSCFAVSSSMNVPFKPNWVGLSHLSNGPGQLVRDTINPEEEMMMESESARRILAGRGYISYEAMSKNNVPCNQRGQSYYNCNSRGQANPYNRACNVITRCGGRQ</sequence>
<dbReference type="EMBL" id="CM007901">
    <property type="protein sequence ID" value="OTG04604.1"/>
    <property type="molecule type" value="Genomic_DNA"/>
</dbReference>
<comment type="subcellular location">
    <subcellularLocation>
        <location evidence="1">Secreted</location>
    </subcellularLocation>
</comment>
<evidence type="ECO:0000313" key="10">
    <source>
        <dbReference type="Proteomes" id="UP000215914"/>
    </source>
</evidence>
<gene>
    <name evidence="9" type="ORF">HannXRQ_Chr12g0364141</name>
    <name evidence="8" type="ORF">HanXRQr2_Chr03g0115541</name>
</gene>
<evidence type="ECO:0000256" key="2">
    <source>
        <dbReference type="ARBA" id="ARBA00009178"/>
    </source>
</evidence>
<dbReference type="EMBL" id="MNCJ02000318">
    <property type="protein sequence ID" value="KAF5814827.1"/>
    <property type="molecule type" value="Genomic_DNA"/>
</dbReference>
<evidence type="ECO:0000256" key="1">
    <source>
        <dbReference type="ARBA" id="ARBA00004613"/>
    </source>
</evidence>
<reference evidence="9" key="2">
    <citation type="submission" date="2017-02" db="EMBL/GenBank/DDBJ databases">
        <title>Sunflower complete genome.</title>
        <authorList>
            <person name="Langlade N."/>
            <person name="Munos S."/>
        </authorList>
    </citation>
    <scope>NUCLEOTIDE SEQUENCE [LARGE SCALE GENOMIC DNA]</scope>
    <source>
        <tissue evidence="9">Leaves</tissue>
    </source>
</reference>
<dbReference type="STRING" id="4232.A0A251T0Y0"/>
<dbReference type="Proteomes" id="UP000215914">
    <property type="component" value="Chromosome 12"/>
</dbReference>
<proteinExistence type="inferred from homology"/>
<dbReference type="GO" id="GO:0005576">
    <property type="term" value="C:extracellular region"/>
    <property type="evidence" value="ECO:0007669"/>
    <property type="project" value="UniProtKB-SubCell"/>
</dbReference>
<reference evidence="8" key="3">
    <citation type="submission" date="2020-06" db="EMBL/GenBank/DDBJ databases">
        <title>Helianthus annuus Genome sequencing and assembly Release 2.</title>
        <authorList>
            <person name="Gouzy J."/>
            <person name="Langlade N."/>
            <person name="Munos S."/>
        </authorList>
    </citation>
    <scope>NUCLEOTIDE SEQUENCE</scope>
    <source>
        <tissue evidence="8">Leaves</tissue>
    </source>
</reference>
<organism evidence="9 10">
    <name type="scientific">Helianthus annuus</name>
    <name type="common">Common sunflower</name>
    <dbReference type="NCBI Taxonomy" id="4232"/>
    <lineage>
        <taxon>Eukaryota</taxon>
        <taxon>Viridiplantae</taxon>
        <taxon>Streptophyta</taxon>
        <taxon>Embryophyta</taxon>
        <taxon>Tracheophyta</taxon>
        <taxon>Spermatophyta</taxon>
        <taxon>Magnoliopsida</taxon>
        <taxon>eudicotyledons</taxon>
        <taxon>Gunneridae</taxon>
        <taxon>Pentapetalae</taxon>
        <taxon>asterids</taxon>
        <taxon>campanulids</taxon>
        <taxon>Asterales</taxon>
        <taxon>Asteraceae</taxon>
        <taxon>Asteroideae</taxon>
        <taxon>Heliantheae alliance</taxon>
        <taxon>Heliantheae</taxon>
        <taxon>Helianthus</taxon>
    </lineage>
</organism>
<dbReference type="OMA" id="YISYSAM"/>
<dbReference type="PROSITE" id="PS51257">
    <property type="entry name" value="PROKAR_LIPOPROTEIN"/>
    <property type="match status" value="1"/>
</dbReference>
<name>A0A251T0Y0_HELAN</name>
<evidence type="ECO:0000256" key="4">
    <source>
        <dbReference type="ARBA" id="ARBA00022702"/>
    </source>
</evidence>
<dbReference type="PANTHER" id="PTHR33136:SF89">
    <property type="entry name" value="PROTEIN RALF-LIKE 19"/>
    <property type="match status" value="1"/>
</dbReference>
<keyword evidence="3" id="KW-0964">Secreted</keyword>
<dbReference type="Pfam" id="PF05498">
    <property type="entry name" value="RALF"/>
    <property type="match status" value="1"/>
</dbReference>
<reference evidence="8 10" key="1">
    <citation type="journal article" date="2017" name="Nature">
        <title>The sunflower genome provides insights into oil metabolism, flowering and Asterid evolution.</title>
        <authorList>
            <person name="Badouin H."/>
            <person name="Gouzy J."/>
            <person name="Grassa C.J."/>
            <person name="Murat F."/>
            <person name="Staton S.E."/>
            <person name="Cottret L."/>
            <person name="Lelandais-Briere C."/>
            <person name="Owens G.L."/>
            <person name="Carrere S."/>
            <person name="Mayjonade B."/>
            <person name="Legrand L."/>
            <person name="Gill N."/>
            <person name="Kane N.C."/>
            <person name="Bowers J.E."/>
            <person name="Hubner S."/>
            <person name="Bellec A."/>
            <person name="Berard A."/>
            <person name="Berges H."/>
            <person name="Blanchet N."/>
            <person name="Boniface M.C."/>
            <person name="Brunel D."/>
            <person name="Catrice O."/>
            <person name="Chaidir N."/>
            <person name="Claudel C."/>
            <person name="Donnadieu C."/>
            <person name="Faraut T."/>
            <person name="Fievet G."/>
            <person name="Helmstetter N."/>
            <person name="King M."/>
            <person name="Knapp S.J."/>
            <person name="Lai Z."/>
            <person name="Le Paslier M.C."/>
            <person name="Lippi Y."/>
            <person name="Lorenzon L."/>
            <person name="Mandel J.R."/>
            <person name="Marage G."/>
            <person name="Marchand G."/>
            <person name="Marquand E."/>
            <person name="Bret-Mestries E."/>
            <person name="Morien E."/>
            <person name="Nambeesan S."/>
            <person name="Nguyen T."/>
            <person name="Pegot-Espagnet P."/>
            <person name="Pouilly N."/>
            <person name="Raftis F."/>
            <person name="Sallet E."/>
            <person name="Schiex T."/>
            <person name="Thomas J."/>
            <person name="Vandecasteele C."/>
            <person name="Vares D."/>
            <person name="Vear F."/>
            <person name="Vautrin S."/>
            <person name="Crespi M."/>
            <person name="Mangin B."/>
            <person name="Burke J.M."/>
            <person name="Salse J."/>
            <person name="Munos S."/>
            <person name="Vincourt P."/>
            <person name="Rieseberg L.H."/>
            <person name="Langlade N.B."/>
        </authorList>
    </citation>
    <scope>NUCLEOTIDE SEQUENCE [LARGE SCALE GENOMIC DNA]</scope>
    <source>
        <strain evidence="10">cv. SF193</strain>
        <tissue evidence="8">Leaves</tissue>
    </source>
</reference>
<evidence type="ECO:0000313" key="9">
    <source>
        <dbReference type="EMBL" id="OTG04604.1"/>
    </source>
</evidence>
<evidence type="ECO:0000256" key="7">
    <source>
        <dbReference type="SAM" id="SignalP"/>
    </source>
</evidence>
<keyword evidence="5 7" id="KW-0732">Signal</keyword>
<keyword evidence="10" id="KW-1185">Reference proteome</keyword>
<dbReference type="GO" id="GO:0019722">
    <property type="term" value="P:calcium-mediated signaling"/>
    <property type="evidence" value="ECO:0000318"/>
    <property type="project" value="GO_Central"/>
</dbReference>